<evidence type="ECO:0000256" key="1">
    <source>
        <dbReference type="ARBA" id="ARBA00022737"/>
    </source>
</evidence>
<sequence>MGTEKVGILFKIVVDPTISSTPFAAIDEVSYFKTEEEVLFSMHTVFRIGEIKKLDKNTPLYQVELTLTGDDDEQLHTLTKRIQHEAKGSGWDQLGSLLIKIGQFNKAEELYTVLLEQTSQEGEKQHYYNQLGYVKGRLGDNEKAIWYYGKTLPIGENSLPPNHALLATYYSNIGSVYDHMGEYSKALSFYEKSLEIKEKTLPPNHPDLATFYNNLGVVYKNMGQYMKAFSFYEKGRQLFEETLPSNHPLLAMSYNNIGSVYGNIGEYSKALSFYGKSLQISEKTLPPNHPDIAQSYNNIGS</sequence>
<feature type="repeat" description="TPR" evidence="3">
    <location>
        <begin position="167"/>
        <end position="200"/>
    </location>
</feature>
<proteinExistence type="predicted"/>
<gene>
    <name evidence="4" type="ORF">OVA965_LOCUS19260</name>
    <name evidence="5" type="ORF">TMI583_LOCUS19275</name>
</gene>
<name>A0A8S2E7W8_9BILA</name>
<evidence type="ECO:0000313" key="5">
    <source>
        <dbReference type="EMBL" id="CAF3861778.1"/>
    </source>
</evidence>
<feature type="repeat" description="TPR" evidence="3">
    <location>
        <begin position="209"/>
        <end position="242"/>
    </location>
</feature>
<reference evidence="4" key="1">
    <citation type="submission" date="2021-02" db="EMBL/GenBank/DDBJ databases">
        <authorList>
            <person name="Nowell W R."/>
        </authorList>
    </citation>
    <scope>NUCLEOTIDE SEQUENCE</scope>
</reference>
<protein>
    <recommendedName>
        <fullName evidence="7">Tetratricopeptide repeat protein</fullName>
    </recommendedName>
</protein>
<dbReference type="PROSITE" id="PS50293">
    <property type="entry name" value="TPR_REGION"/>
    <property type="match status" value="2"/>
</dbReference>
<comment type="caution">
    <text evidence="4">The sequence shown here is derived from an EMBL/GenBank/DDBJ whole genome shotgun (WGS) entry which is preliminary data.</text>
</comment>
<dbReference type="EMBL" id="CAJNOK010009865">
    <property type="protein sequence ID" value="CAF1100326.1"/>
    <property type="molecule type" value="Genomic_DNA"/>
</dbReference>
<feature type="repeat" description="TPR" evidence="3">
    <location>
        <begin position="251"/>
        <end position="284"/>
    </location>
</feature>
<dbReference type="InterPro" id="IPR019734">
    <property type="entry name" value="TPR_rpt"/>
</dbReference>
<organism evidence="4 6">
    <name type="scientific">Didymodactylos carnosus</name>
    <dbReference type="NCBI Taxonomy" id="1234261"/>
    <lineage>
        <taxon>Eukaryota</taxon>
        <taxon>Metazoa</taxon>
        <taxon>Spiralia</taxon>
        <taxon>Gnathifera</taxon>
        <taxon>Rotifera</taxon>
        <taxon>Eurotatoria</taxon>
        <taxon>Bdelloidea</taxon>
        <taxon>Philodinida</taxon>
        <taxon>Philodinidae</taxon>
        <taxon>Didymodactylos</taxon>
    </lineage>
</organism>
<dbReference type="Pfam" id="PF13176">
    <property type="entry name" value="TPR_7"/>
    <property type="match status" value="1"/>
</dbReference>
<dbReference type="Pfam" id="PF13424">
    <property type="entry name" value="TPR_12"/>
    <property type="match status" value="2"/>
</dbReference>
<dbReference type="Gene3D" id="3.90.176.10">
    <property type="entry name" value="Toxin ADP-ribosyltransferase, Chain A, domain 1"/>
    <property type="match status" value="1"/>
</dbReference>
<feature type="non-terminal residue" evidence="4">
    <location>
        <position position="301"/>
    </location>
</feature>
<dbReference type="PANTHER" id="PTHR45641:SF19">
    <property type="entry name" value="NEPHROCYSTIN-3"/>
    <property type="match status" value="1"/>
</dbReference>
<evidence type="ECO:0000256" key="2">
    <source>
        <dbReference type="ARBA" id="ARBA00022803"/>
    </source>
</evidence>
<dbReference type="SUPFAM" id="SSF56399">
    <property type="entry name" value="ADP-ribosylation"/>
    <property type="match status" value="1"/>
</dbReference>
<dbReference type="Proteomes" id="UP000677228">
    <property type="component" value="Unassembled WGS sequence"/>
</dbReference>
<evidence type="ECO:0000313" key="4">
    <source>
        <dbReference type="EMBL" id="CAF1100326.1"/>
    </source>
</evidence>
<dbReference type="PROSITE" id="PS50005">
    <property type="entry name" value="TPR"/>
    <property type="match status" value="3"/>
</dbReference>
<dbReference type="AlphaFoldDB" id="A0A8S2E7W8"/>
<dbReference type="Gene3D" id="1.25.40.10">
    <property type="entry name" value="Tetratricopeptide repeat domain"/>
    <property type="match status" value="2"/>
</dbReference>
<dbReference type="Proteomes" id="UP000682733">
    <property type="component" value="Unassembled WGS sequence"/>
</dbReference>
<keyword evidence="1" id="KW-0677">Repeat</keyword>
<dbReference type="InterPro" id="IPR011990">
    <property type="entry name" value="TPR-like_helical_dom_sf"/>
</dbReference>
<accession>A0A8S2E7W8</accession>
<evidence type="ECO:0008006" key="7">
    <source>
        <dbReference type="Google" id="ProtNLM"/>
    </source>
</evidence>
<dbReference type="SUPFAM" id="SSF48452">
    <property type="entry name" value="TPR-like"/>
    <property type="match status" value="1"/>
</dbReference>
<keyword evidence="2 3" id="KW-0802">TPR repeat</keyword>
<dbReference type="PANTHER" id="PTHR45641">
    <property type="entry name" value="TETRATRICOPEPTIDE REPEAT PROTEIN (AFU_ORTHOLOGUE AFUA_6G03870)"/>
    <property type="match status" value="1"/>
</dbReference>
<dbReference type="SMART" id="SM00028">
    <property type="entry name" value="TPR"/>
    <property type="match status" value="5"/>
</dbReference>
<dbReference type="EMBL" id="CAJOBA010009885">
    <property type="protein sequence ID" value="CAF3861778.1"/>
    <property type="molecule type" value="Genomic_DNA"/>
</dbReference>
<evidence type="ECO:0000256" key="3">
    <source>
        <dbReference type="PROSITE-ProRule" id="PRU00339"/>
    </source>
</evidence>
<evidence type="ECO:0000313" key="6">
    <source>
        <dbReference type="Proteomes" id="UP000677228"/>
    </source>
</evidence>